<sequence>MCLCAILMC</sequence>
<dbReference type="EMBL" id="GBRH01248966">
    <property type="protein sequence ID" value="JAD48929.1"/>
    <property type="molecule type" value="Transcribed_RNA"/>
</dbReference>
<evidence type="ECO:0000313" key="1">
    <source>
        <dbReference type="EMBL" id="JAD48929.1"/>
    </source>
</evidence>
<reference evidence="1" key="2">
    <citation type="journal article" date="2015" name="Data Brief">
        <title>Shoot transcriptome of the giant reed, Arundo donax.</title>
        <authorList>
            <person name="Barrero R.A."/>
            <person name="Guerrero F.D."/>
            <person name="Moolhuijzen P."/>
            <person name="Goolsby J.A."/>
            <person name="Tidwell J."/>
            <person name="Bellgard S.E."/>
            <person name="Bellgard M.I."/>
        </authorList>
    </citation>
    <scope>NUCLEOTIDE SEQUENCE</scope>
    <source>
        <tissue evidence="1">Shoot tissue taken approximately 20 cm above the soil surface</tissue>
    </source>
</reference>
<protein>
    <submittedName>
        <fullName evidence="1">Uncharacterized protein</fullName>
    </submittedName>
</protein>
<reference evidence="1" key="1">
    <citation type="submission" date="2014-09" db="EMBL/GenBank/DDBJ databases">
        <authorList>
            <person name="Magalhaes I.L.F."/>
            <person name="Oliveira U."/>
            <person name="Santos F.R."/>
            <person name="Vidigal T.H.D.A."/>
            <person name="Brescovit A.D."/>
            <person name="Santos A.J."/>
        </authorList>
    </citation>
    <scope>NUCLEOTIDE SEQUENCE</scope>
    <source>
        <tissue evidence="1">Shoot tissue taken approximately 20 cm above the soil surface</tissue>
    </source>
</reference>
<name>A0A0A9AB69_ARUDO</name>
<proteinExistence type="predicted"/>
<organism evidence="1">
    <name type="scientific">Arundo donax</name>
    <name type="common">Giant reed</name>
    <name type="synonym">Donax arundinaceus</name>
    <dbReference type="NCBI Taxonomy" id="35708"/>
    <lineage>
        <taxon>Eukaryota</taxon>
        <taxon>Viridiplantae</taxon>
        <taxon>Streptophyta</taxon>
        <taxon>Embryophyta</taxon>
        <taxon>Tracheophyta</taxon>
        <taxon>Spermatophyta</taxon>
        <taxon>Magnoliopsida</taxon>
        <taxon>Liliopsida</taxon>
        <taxon>Poales</taxon>
        <taxon>Poaceae</taxon>
        <taxon>PACMAD clade</taxon>
        <taxon>Arundinoideae</taxon>
        <taxon>Arundineae</taxon>
        <taxon>Arundo</taxon>
    </lineage>
</organism>
<accession>A0A0A9AB69</accession>